<gene>
    <name evidence="1" type="ORF">H0A76_00250</name>
</gene>
<sequence length="48" mass="5300">MALMWVSFRHQPWLIILTGDGDLDLVVGESDGTLKYYQNTGTTSNPSA</sequence>
<evidence type="ECO:0000313" key="2">
    <source>
        <dbReference type="Proteomes" id="UP000568751"/>
    </source>
</evidence>
<protein>
    <submittedName>
        <fullName evidence="1">Uncharacterized protein</fullName>
    </submittedName>
</protein>
<dbReference type="AlphaFoldDB" id="A0A853EYX9"/>
<dbReference type="EMBL" id="JACCHT010000001">
    <property type="protein sequence ID" value="NYT26468.1"/>
    <property type="molecule type" value="Genomic_DNA"/>
</dbReference>
<accession>A0A853EYX9</accession>
<comment type="caution">
    <text evidence="1">The sequence shown here is derived from an EMBL/GenBank/DDBJ whole genome shotgun (WGS) entry which is preliminary data.</text>
</comment>
<proteinExistence type="predicted"/>
<organism evidence="1 2">
    <name type="scientific">Candidatus Thiodubiliella endoseptemdiera</name>
    <dbReference type="NCBI Taxonomy" id="2738886"/>
    <lineage>
        <taxon>Bacteria</taxon>
        <taxon>Pseudomonadati</taxon>
        <taxon>Pseudomonadota</taxon>
        <taxon>Gammaproteobacteria</taxon>
        <taxon>Candidatus Pseudothioglobaceae</taxon>
        <taxon>Candidatus Thiodubiliella</taxon>
    </lineage>
</organism>
<name>A0A853EYX9_9GAMM</name>
<dbReference type="InterPro" id="IPR028994">
    <property type="entry name" value="Integrin_alpha_N"/>
</dbReference>
<evidence type="ECO:0000313" key="1">
    <source>
        <dbReference type="EMBL" id="NYT26468.1"/>
    </source>
</evidence>
<dbReference type="SUPFAM" id="SSF69318">
    <property type="entry name" value="Integrin alpha N-terminal domain"/>
    <property type="match status" value="1"/>
</dbReference>
<dbReference type="Proteomes" id="UP000568751">
    <property type="component" value="Unassembled WGS sequence"/>
</dbReference>
<reference evidence="1 2" key="1">
    <citation type="submission" date="2020-05" db="EMBL/GenBank/DDBJ databases">
        <title>Horizontal transmission and recombination maintain forever young bacterial symbiont genomes.</title>
        <authorList>
            <person name="Russell S.L."/>
            <person name="Pepper-Tunick E."/>
            <person name="Svedberg J."/>
            <person name="Byrne A."/>
            <person name="Ruelas Castillo J."/>
            <person name="Vollmers C."/>
            <person name="Beinart R.A."/>
            <person name="Corbett-Detig R."/>
        </authorList>
    </citation>
    <scope>NUCLEOTIDE SEQUENCE [LARGE SCALE GENOMIC DNA]</scope>
    <source>
        <strain evidence="1">455</strain>
    </source>
</reference>